<dbReference type="EnsemblMetazoa" id="Aqu2.1.37936_001">
    <property type="protein sequence ID" value="Aqu2.1.37936_001"/>
    <property type="gene ID" value="Aqu2.1.37936"/>
</dbReference>
<organism evidence="1">
    <name type="scientific">Amphimedon queenslandica</name>
    <name type="common">Sponge</name>
    <dbReference type="NCBI Taxonomy" id="400682"/>
    <lineage>
        <taxon>Eukaryota</taxon>
        <taxon>Metazoa</taxon>
        <taxon>Porifera</taxon>
        <taxon>Demospongiae</taxon>
        <taxon>Heteroscleromorpha</taxon>
        <taxon>Haplosclerida</taxon>
        <taxon>Niphatidae</taxon>
        <taxon>Amphimedon</taxon>
    </lineage>
</organism>
<reference evidence="1" key="1">
    <citation type="submission" date="2017-05" db="UniProtKB">
        <authorList>
            <consortium name="EnsemblMetazoa"/>
        </authorList>
    </citation>
    <scope>IDENTIFICATION</scope>
</reference>
<sequence length="98" mass="10471">MRLEHSSGPSANINSSNLLLIVSTCSLQGWYLTSKSFNLIQALSLIQSNSSSTNGPLPLFTLLYQTLSSGRAVPATTSLELLPPSLSPSLLFSSLKLF</sequence>
<proteinExistence type="predicted"/>
<accession>A0A1X7VD28</accession>
<protein>
    <submittedName>
        <fullName evidence="1">Uncharacterized protein</fullName>
    </submittedName>
</protein>
<evidence type="ECO:0000313" key="1">
    <source>
        <dbReference type="EnsemblMetazoa" id="Aqu2.1.37936_001"/>
    </source>
</evidence>
<dbReference type="AlphaFoldDB" id="A0A1X7VD28"/>
<dbReference type="InParanoid" id="A0A1X7VD28"/>
<name>A0A1X7VD28_AMPQE</name>